<feature type="signal peptide" evidence="2">
    <location>
        <begin position="1"/>
        <end position="24"/>
    </location>
</feature>
<evidence type="ECO:0000313" key="4">
    <source>
        <dbReference type="Proteomes" id="UP001497623"/>
    </source>
</evidence>
<keyword evidence="1" id="KW-1133">Transmembrane helix</keyword>
<dbReference type="EMBL" id="CAXKWB010004002">
    <property type="protein sequence ID" value="CAL4071494.1"/>
    <property type="molecule type" value="Genomic_DNA"/>
</dbReference>
<evidence type="ECO:0000256" key="2">
    <source>
        <dbReference type="SAM" id="SignalP"/>
    </source>
</evidence>
<reference evidence="3 4" key="1">
    <citation type="submission" date="2024-05" db="EMBL/GenBank/DDBJ databases">
        <authorList>
            <person name="Wallberg A."/>
        </authorList>
    </citation>
    <scope>NUCLEOTIDE SEQUENCE [LARGE SCALE GENOMIC DNA]</scope>
</reference>
<evidence type="ECO:0000313" key="3">
    <source>
        <dbReference type="EMBL" id="CAL4071494.1"/>
    </source>
</evidence>
<evidence type="ECO:0000256" key="1">
    <source>
        <dbReference type="SAM" id="Phobius"/>
    </source>
</evidence>
<keyword evidence="2" id="KW-0732">Signal</keyword>
<dbReference type="Proteomes" id="UP001497623">
    <property type="component" value="Unassembled WGS sequence"/>
</dbReference>
<name>A0AAV2Q4V2_MEGNR</name>
<sequence>MIALLSYALTSVLDSVAICTDVLAKTQIIYVNIFIKFIHLEFKASKHLDFQHQILNMITTLIPLIMTISSYTIHNVKMEYRRNDHQFLSKRALIAYEKLAHHLNDDKVKALGMDRLCRVLEQLNIYCDALKSNDRMLQGEFEKNKCATKFIVSAASRPILPHIKKEKSKEYE</sequence>
<proteinExistence type="predicted"/>
<comment type="caution">
    <text evidence="3">The sequence shown here is derived from an EMBL/GenBank/DDBJ whole genome shotgun (WGS) entry which is preliminary data.</text>
</comment>
<keyword evidence="4" id="KW-1185">Reference proteome</keyword>
<feature type="chain" id="PRO_5043382586" evidence="2">
    <location>
        <begin position="25"/>
        <end position="172"/>
    </location>
</feature>
<dbReference type="AlphaFoldDB" id="A0AAV2Q4V2"/>
<keyword evidence="1" id="KW-0472">Membrane</keyword>
<keyword evidence="1" id="KW-0812">Transmembrane</keyword>
<feature type="transmembrane region" description="Helical" evidence="1">
    <location>
        <begin position="54"/>
        <end position="73"/>
    </location>
</feature>
<accession>A0AAV2Q4V2</accession>
<gene>
    <name evidence="3" type="ORF">MNOR_LOCUS8559</name>
</gene>
<organism evidence="3 4">
    <name type="scientific">Meganyctiphanes norvegica</name>
    <name type="common">Northern krill</name>
    <name type="synonym">Thysanopoda norvegica</name>
    <dbReference type="NCBI Taxonomy" id="48144"/>
    <lineage>
        <taxon>Eukaryota</taxon>
        <taxon>Metazoa</taxon>
        <taxon>Ecdysozoa</taxon>
        <taxon>Arthropoda</taxon>
        <taxon>Crustacea</taxon>
        <taxon>Multicrustacea</taxon>
        <taxon>Malacostraca</taxon>
        <taxon>Eumalacostraca</taxon>
        <taxon>Eucarida</taxon>
        <taxon>Euphausiacea</taxon>
        <taxon>Euphausiidae</taxon>
        <taxon>Meganyctiphanes</taxon>
    </lineage>
</organism>
<protein>
    <submittedName>
        <fullName evidence="3">Uncharacterized protein</fullName>
    </submittedName>
</protein>